<dbReference type="Pfam" id="PF19653">
    <property type="entry name" value="DUF6156"/>
    <property type="match status" value="1"/>
</dbReference>
<dbReference type="Proteomes" id="UP001245370">
    <property type="component" value="Unassembled WGS sequence"/>
</dbReference>
<dbReference type="RefSeq" id="WP_281810060.1">
    <property type="nucleotide sequence ID" value="NZ_BSDO01000017.1"/>
</dbReference>
<evidence type="ECO:0000313" key="4">
    <source>
        <dbReference type="Proteomes" id="UP001245370"/>
    </source>
</evidence>
<reference evidence="1" key="1">
    <citation type="submission" date="2022-12" db="EMBL/GenBank/DDBJ databases">
        <title>Reference genome sequencing for broad-spectrum identification of bacterial and archaeal isolates by mass spectrometry.</title>
        <authorList>
            <person name="Sekiguchi Y."/>
            <person name="Tourlousse D.M."/>
        </authorList>
    </citation>
    <scope>NUCLEOTIDE SEQUENCE</scope>
    <source>
        <strain evidence="1">301</strain>
    </source>
</reference>
<reference evidence="2 4" key="2">
    <citation type="submission" date="2023-07" db="EMBL/GenBank/DDBJ databases">
        <title>Genomic Encyclopedia of Type Strains, Phase IV (KMG-IV): sequencing the most valuable type-strain genomes for metagenomic binning, comparative biology and taxonomic classification.</title>
        <authorList>
            <person name="Goeker M."/>
        </authorList>
    </citation>
    <scope>NUCLEOTIDE SEQUENCE [LARGE SCALE GENOMIC DNA]</scope>
    <source>
        <strain evidence="2 4">DSM 338</strain>
    </source>
</reference>
<organism evidence="1 3">
    <name type="scientific">Xanthobacter flavus</name>
    <dbReference type="NCBI Taxonomy" id="281"/>
    <lineage>
        <taxon>Bacteria</taxon>
        <taxon>Pseudomonadati</taxon>
        <taxon>Pseudomonadota</taxon>
        <taxon>Alphaproteobacteria</taxon>
        <taxon>Hyphomicrobiales</taxon>
        <taxon>Xanthobacteraceae</taxon>
        <taxon>Xanthobacter</taxon>
    </lineage>
</organism>
<evidence type="ECO:0000313" key="2">
    <source>
        <dbReference type="EMBL" id="MDR6336809.1"/>
    </source>
</evidence>
<sequence length="110" mass="12282">MSAEAASAAPPEMPGECRFYITYTGVKMPFRLVEPIPEAQLTHRNTFIRAWFDAAGQLTGFDKMVYGEVELAHRYSYHGNGALKRAEVRMVDEDTVVVAFDEAGSPIRPE</sequence>
<evidence type="ECO:0000313" key="3">
    <source>
        <dbReference type="Proteomes" id="UP001144397"/>
    </source>
</evidence>
<dbReference type="EMBL" id="JAVDPY010000017">
    <property type="protein sequence ID" value="MDR6336809.1"/>
    <property type="molecule type" value="Genomic_DNA"/>
</dbReference>
<gene>
    <name evidence="2" type="ORF">GGQ86_005313</name>
    <name evidence="1" type="ORF">XFLAVUS301_51250</name>
</gene>
<name>A0A9W6CMT5_XANFL</name>
<keyword evidence="4" id="KW-1185">Reference proteome</keyword>
<protein>
    <submittedName>
        <fullName evidence="1">Uncharacterized protein</fullName>
    </submittedName>
</protein>
<dbReference type="Proteomes" id="UP001144397">
    <property type="component" value="Unassembled WGS sequence"/>
</dbReference>
<dbReference type="EMBL" id="BSDO01000017">
    <property type="protein sequence ID" value="GLI25451.1"/>
    <property type="molecule type" value="Genomic_DNA"/>
</dbReference>
<dbReference type="AlphaFoldDB" id="A0A9W6CMT5"/>
<dbReference type="InterPro" id="IPR046154">
    <property type="entry name" value="DUF6156"/>
</dbReference>
<accession>A0A9W6CMT5</accession>
<dbReference type="GeneID" id="95765894"/>
<comment type="caution">
    <text evidence="1">The sequence shown here is derived from an EMBL/GenBank/DDBJ whole genome shotgun (WGS) entry which is preliminary data.</text>
</comment>
<proteinExistence type="predicted"/>
<evidence type="ECO:0000313" key="1">
    <source>
        <dbReference type="EMBL" id="GLI25451.1"/>
    </source>
</evidence>